<dbReference type="EMBL" id="LNCU01000041">
    <property type="protein sequence ID" value="KWV57661.1"/>
    <property type="molecule type" value="Genomic_DNA"/>
</dbReference>
<comment type="caution">
    <text evidence="1">The sequence shown here is derived from an EMBL/GenBank/DDBJ whole genome shotgun (WGS) entry which is preliminary data.</text>
</comment>
<dbReference type="Proteomes" id="UP000057737">
    <property type="component" value="Unassembled WGS sequence"/>
</dbReference>
<proteinExistence type="predicted"/>
<keyword evidence="2" id="KW-1185">Reference proteome</keyword>
<evidence type="ECO:0000313" key="2">
    <source>
        <dbReference type="Proteomes" id="UP000057737"/>
    </source>
</evidence>
<accession>A0A109JZ05</accession>
<reference evidence="1 2" key="1">
    <citation type="submission" date="2015-11" db="EMBL/GenBank/DDBJ databases">
        <title>Draft Genome Sequence of the Strain BR 10303 (Bradyrhizobium sp.) isolated from nodules of Centrolobium paraense.</title>
        <authorList>
            <person name="Zelli J.E."/>
            <person name="Simoes-Araujo J.L."/>
            <person name="Barauna A.C."/>
            <person name="Silva K."/>
        </authorList>
    </citation>
    <scope>NUCLEOTIDE SEQUENCE [LARGE SCALE GENOMIC DNA]</scope>
    <source>
        <strain evidence="1 2">BR 10303</strain>
    </source>
</reference>
<organism evidence="1 2">
    <name type="scientific">Bradyrhizobium macuxiense</name>
    <dbReference type="NCBI Taxonomy" id="1755647"/>
    <lineage>
        <taxon>Bacteria</taxon>
        <taxon>Pseudomonadati</taxon>
        <taxon>Pseudomonadota</taxon>
        <taxon>Alphaproteobacteria</taxon>
        <taxon>Hyphomicrobiales</taxon>
        <taxon>Nitrobacteraceae</taxon>
        <taxon>Bradyrhizobium</taxon>
    </lineage>
</organism>
<gene>
    <name evidence="1" type="ORF">AS156_38825</name>
</gene>
<evidence type="ECO:0000313" key="1">
    <source>
        <dbReference type="EMBL" id="KWV57661.1"/>
    </source>
</evidence>
<sequence>MAIPRSEIAMRTEPRCSQCDGEDPNIISLRNPAGERFCGRLCLYKGQENFIRWMRRSNAEAAS</sequence>
<protein>
    <submittedName>
        <fullName evidence="1">Uncharacterized protein</fullName>
    </submittedName>
</protein>
<name>A0A109JZ05_9BRAD</name>
<dbReference type="AlphaFoldDB" id="A0A109JZ05"/>